<dbReference type="InterPro" id="IPR052794">
    <property type="entry name" value="Mito_Ser_Protease_LACTB"/>
</dbReference>
<accession>A0A1I8EXW8</accession>
<feature type="domain" description="Beta-lactamase-related" evidence="1">
    <location>
        <begin position="290"/>
        <end position="402"/>
    </location>
</feature>
<dbReference type="SUPFAM" id="SSF56601">
    <property type="entry name" value="beta-lactamase/transpeptidase-like"/>
    <property type="match status" value="1"/>
</dbReference>
<dbReference type="InterPro" id="IPR001466">
    <property type="entry name" value="Beta-lactam-related"/>
</dbReference>
<dbReference type="GO" id="GO:0006508">
    <property type="term" value="P:proteolysis"/>
    <property type="evidence" value="ECO:0007669"/>
    <property type="project" value="TreeGrafter"/>
</dbReference>
<dbReference type="InterPro" id="IPR012338">
    <property type="entry name" value="Beta-lactam/transpept-like"/>
</dbReference>
<organism evidence="2">
    <name type="scientific">Wuchereria bancrofti</name>
    <dbReference type="NCBI Taxonomy" id="6293"/>
    <lineage>
        <taxon>Eukaryota</taxon>
        <taxon>Metazoa</taxon>
        <taxon>Ecdysozoa</taxon>
        <taxon>Nematoda</taxon>
        <taxon>Chromadorea</taxon>
        <taxon>Rhabditida</taxon>
        <taxon>Spirurina</taxon>
        <taxon>Spiruromorpha</taxon>
        <taxon>Filarioidea</taxon>
        <taxon>Onchocercidae</taxon>
        <taxon>Wuchereria</taxon>
    </lineage>
</organism>
<dbReference type="GO" id="GO:0019216">
    <property type="term" value="P:regulation of lipid metabolic process"/>
    <property type="evidence" value="ECO:0007669"/>
    <property type="project" value="TreeGrafter"/>
</dbReference>
<protein>
    <recommendedName>
        <fullName evidence="1">Beta-lactamase-related domain-containing protein</fullName>
    </recommendedName>
</protein>
<proteinExistence type="predicted"/>
<sequence>MIQWIHLLKTETYSSEFDHRLQGCCSRIFPHACICVVTRHYSHFILRQLFNNQWRMRWYHSLALPLSITGLALGLSSDRQSCSTSGYFEQKEKASNIVKQFMVRNGVPGLSVGVSRNGRCVWEQGFGYADVEQLVPCKSDTVMRIASISKPVTAALAARLVQSGKLDLDASVQDYVPDFPKKKYNEKDVTITIRQLLSHTSGIRHYKMVTFSCYTHFSHFAKTLPVEPTVEDFVRELRKAVETGIDGNVKNLLHKIDVKYKEKYSKSSLTRHRSVEVKDKSEFFSNIHYECVKDALEIFKHDELVAEPGSKFQYTTHGFTLLSAALEKAANERYVDQITNLFRELGMNHSYLDLNFPLITNRARYYYRDPDHKLKNVPEVDNSGKWAGGGLLSTVTDLLIFANAMLYSDTWPRKGVFLHTGTAVGASSVLLIKPDHNFAATDGTCVAILTNLHECGELTQLAMEIVEIFGSATSIETS</sequence>
<dbReference type="GO" id="GO:0008233">
    <property type="term" value="F:peptidase activity"/>
    <property type="evidence" value="ECO:0007669"/>
    <property type="project" value="TreeGrafter"/>
</dbReference>
<dbReference type="AlphaFoldDB" id="A0A1I8EXW8"/>
<evidence type="ECO:0000313" key="2">
    <source>
        <dbReference type="WBParaSite" id="maker-PairedContig_6070-snap-gene-0.10-mRNA-1"/>
    </source>
</evidence>
<feature type="domain" description="Beta-lactamase-related" evidence="1">
    <location>
        <begin position="96"/>
        <end position="208"/>
    </location>
</feature>
<dbReference type="Pfam" id="PF00144">
    <property type="entry name" value="Beta-lactamase"/>
    <property type="match status" value="2"/>
</dbReference>
<dbReference type="WBParaSite" id="maker-PairedContig_6070-snap-gene-0.10-mRNA-1">
    <property type="protein sequence ID" value="maker-PairedContig_6070-snap-gene-0.10-mRNA-1"/>
    <property type="gene ID" value="maker-PairedContig_6070-snap-gene-0.10"/>
</dbReference>
<reference evidence="2" key="1">
    <citation type="submission" date="2016-11" db="UniProtKB">
        <authorList>
            <consortium name="WormBaseParasite"/>
        </authorList>
    </citation>
    <scope>IDENTIFICATION</scope>
    <source>
        <strain evidence="2">pt0022</strain>
    </source>
</reference>
<dbReference type="GO" id="GO:0005739">
    <property type="term" value="C:mitochondrion"/>
    <property type="evidence" value="ECO:0007669"/>
    <property type="project" value="TreeGrafter"/>
</dbReference>
<dbReference type="Gene3D" id="3.40.710.10">
    <property type="entry name" value="DD-peptidase/beta-lactamase superfamily"/>
    <property type="match status" value="2"/>
</dbReference>
<name>A0A1I8EXW8_WUCBA</name>
<evidence type="ECO:0000259" key="1">
    <source>
        <dbReference type="Pfam" id="PF00144"/>
    </source>
</evidence>
<dbReference type="PANTHER" id="PTHR46520:SF1">
    <property type="entry name" value="SERINE BETA-LACTAMASE-LIKE PROTEIN LACTB, MITOCHONDRIAL"/>
    <property type="match status" value="1"/>
</dbReference>
<dbReference type="STRING" id="6293.A0A1I8EXW8"/>
<dbReference type="PANTHER" id="PTHR46520">
    <property type="entry name" value="SERINE BETA-LACTAMASE-LIKE PROTEIN LACTB, MITOCHONDRIAL"/>
    <property type="match status" value="1"/>
</dbReference>